<keyword evidence="2" id="KW-1185">Reference proteome</keyword>
<evidence type="ECO:0000313" key="1">
    <source>
        <dbReference type="EMBL" id="PVX56449.1"/>
    </source>
</evidence>
<protein>
    <submittedName>
        <fullName evidence="1">Uncharacterized protein</fullName>
    </submittedName>
</protein>
<name>A0A2U0UFP6_9BACT</name>
<gene>
    <name evidence="1" type="ORF">C7379_10619</name>
</gene>
<reference evidence="1 2" key="1">
    <citation type="submission" date="2018-05" db="EMBL/GenBank/DDBJ databases">
        <title>Genomic Encyclopedia of Type Strains, Phase IV (KMG-IV): sequencing the most valuable type-strain genomes for metagenomic binning, comparative biology and taxonomic classification.</title>
        <authorList>
            <person name="Goeker M."/>
        </authorList>
    </citation>
    <scope>NUCLEOTIDE SEQUENCE [LARGE SCALE GENOMIC DNA]</scope>
    <source>
        <strain evidence="1 2">DSM 100333</strain>
    </source>
</reference>
<comment type="caution">
    <text evidence="1">The sequence shown here is derived from an EMBL/GenBank/DDBJ whole genome shotgun (WGS) entry which is preliminary data.</text>
</comment>
<proteinExistence type="predicted"/>
<sequence>MHNSQCIIISIRTVIMHLDKNAIGRRNHNNKVVCRTLCWQLRLVSTKIL</sequence>
<dbReference type="EMBL" id="QENY01000006">
    <property type="protein sequence ID" value="PVX56449.1"/>
    <property type="molecule type" value="Genomic_DNA"/>
</dbReference>
<dbReference type="AlphaFoldDB" id="A0A2U0UFP6"/>
<organism evidence="1 2">
    <name type="scientific">Hallella colorans</name>
    <dbReference type="NCBI Taxonomy" id="1703337"/>
    <lineage>
        <taxon>Bacteria</taxon>
        <taxon>Pseudomonadati</taxon>
        <taxon>Bacteroidota</taxon>
        <taxon>Bacteroidia</taxon>
        <taxon>Bacteroidales</taxon>
        <taxon>Prevotellaceae</taxon>
        <taxon>Hallella</taxon>
    </lineage>
</organism>
<dbReference type="Proteomes" id="UP000245870">
    <property type="component" value="Unassembled WGS sequence"/>
</dbReference>
<accession>A0A2U0UFP6</accession>
<evidence type="ECO:0000313" key="2">
    <source>
        <dbReference type="Proteomes" id="UP000245870"/>
    </source>
</evidence>